<dbReference type="PANTHER" id="PTHR14226">
    <property type="entry name" value="NEUROPATHY TARGET ESTERASE/SWISS CHEESE D.MELANOGASTER"/>
    <property type="match status" value="1"/>
</dbReference>
<dbReference type="InterPro" id="IPR045943">
    <property type="entry name" value="DUF6363"/>
</dbReference>
<sequence length="282" mass="31697">MAKKGLILEGGAMRGLFTAGVMDVLMENHVTFDGAIGVSAGAVFGCNYKSEQIGRVLRYNTRFCNDPRYASFRSLLKTGDLYGADFCYHELPNKLDLFDTDTYEKNPMEFYVVCTDVQTGKPVYHSCPTGKDTDITWMRASASMPMVSRVVEAGGHQLLDGGISDSIPIRKFQELGYQKNVIVLTQPMNYIKHKNKLLPLLRIALRKYPEVIHALEVRHDMYNQTTAYVRLLEQQGDVCVIRPDAPLNIKQVVHDPAELKRVYDLGRKAGEAKLKDVQAFLA</sequence>
<dbReference type="PROSITE" id="PS51635">
    <property type="entry name" value="PNPLA"/>
    <property type="match status" value="1"/>
</dbReference>
<dbReference type="Pfam" id="PF19890">
    <property type="entry name" value="DUF6363"/>
    <property type="match status" value="1"/>
</dbReference>
<reference evidence="3 4" key="1">
    <citation type="submission" date="2021-06" db="EMBL/GenBank/DDBJ databases">
        <authorList>
            <person name="Sun Q."/>
            <person name="Li D."/>
        </authorList>
    </citation>
    <scope>NUCLEOTIDE SEQUENCE [LARGE SCALE GENOMIC DNA]</scope>
    <source>
        <strain evidence="3 4">MSJd-7</strain>
    </source>
</reference>
<keyword evidence="4" id="KW-1185">Reference proteome</keyword>
<evidence type="ECO:0000313" key="3">
    <source>
        <dbReference type="EMBL" id="MBU5489196.1"/>
    </source>
</evidence>
<feature type="short sequence motif" description="DGA/G" evidence="1">
    <location>
        <begin position="160"/>
        <end position="162"/>
    </location>
</feature>
<dbReference type="RefSeq" id="WP_216468806.1">
    <property type="nucleotide sequence ID" value="NZ_JAHLQI010000001.1"/>
</dbReference>
<accession>A0ABS6END9</accession>
<gene>
    <name evidence="3" type="ORF">KQI75_00905</name>
</gene>
<comment type="caution">
    <text evidence="3">The sequence shown here is derived from an EMBL/GenBank/DDBJ whole genome shotgun (WGS) entry which is preliminary data.</text>
</comment>
<feature type="active site" description="Proton acceptor" evidence="1">
    <location>
        <position position="160"/>
    </location>
</feature>
<dbReference type="InterPro" id="IPR037483">
    <property type="entry name" value="YjjU-like"/>
</dbReference>
<feature type="active site" description="Nucleophile" evidence="1">
    <location>
        <position position="39"/>
    </location>
</feature>
<evidence type="ECO:0000256" key="1">
    <source>
        <dbReference type="PROSITE-ProRule" id="PRU01161"/>
    </source>
</evidence>
<keyword evidence="1" id="KW-0442">Lipid degradation</keyword>
<proteinExistence type="predicted"/>
<protein>
    <submittedName>
        <fullName evidence="3">Patatin family protein</fullName>
    </submittedName>
</protein>
<dbReference type="Pfam" id="PF01734">
    <property type="entry name" value="Patatin"/>
    <property type="match status" value="1"/>
</dbReference>
<keyword evidence="1" id="KW-0378">Hydrolase</keyword>
<dbReference type="InterPro" id="IPR050301">
    <property type="entry name" value="NTE"/>
</dbReference>
<dbReference type="InterPro" id="IPR002641">
    <property type="entry name" value="PNPLA_dom"/>
</dbReference>
<name>A0ABS6END9_9FIRM</name>
<dbReference type="CDD" id="cd07208">
    <property type="entry name" value="Pat_hypo_Ecoli_yjju_like"/>
    <property type="match status" value="1"/>
</dbReference>
<dbReference type="PANTHER" id="PTHR14226:SF25">
    <property type="entry name" value="PHOSPHOESTERASE"/>
    <property type="match status" value="1"/>
</dbReference>
<feature type="short sequence motif" description="GXSXG" evidence="1">
    <location>
        <begin position="37"/>
        <end position="41"/>
    </location>
</feature>
<comment type="caution">
    <text evidence="1">Lacks conserved residue(s) required for the propagation of feature annotation.</text>
</comment>
<dbReference type="EMBL" id="JAHLQI010000001">
    <property type="protein sequence ID" value="MBU5489196.1"/>
    <property type="molecule type" value="Genomic_DNA"/>
</dbReference>
<organism evidence="3 4">
    <name type="scientific">Butyricicoccus intestinisimiae</name>
    <dbReference type="NCBI Taxonomy" id="2841509"/>
    <lineage>
        <taxon>Bacteria</taxon>
        <taxon>Bacillati</taxon>
        <taxon>Bacillota</taxon>
        <taxon>Clostridia</taxon>
        <taxon>Eubacteriales</taxon>
        <taxon>Butyricicoccaceae</taxon>
        <taxon>Butyricicoccus</taxon>
    </lineage>
</organism>
<keyword evidence="1" id="KW-0443">Lipid metabolism</keyword>
<dbReference type="Proteomes" id="UP000783588">
    <property type="component" value="Unassembled WGS sequence"/>
</dbReference>
<feature type="domain" description="PNPLA" evidence="2">
    <location>
        <begin position="6"/>
        <end position="173"/>
    </location>
</feature>
<evidence type="ECO:0000313" key="4">
    <source>
        <dbReference type="Proteomes" id="UP000783588"/>
    </source>
</evidence>
<evidence type="ECO:0000259" key="2">
    <source>
        <dbReference type="PROSITE" id="PS51635"/>
    </source>
</evidence>